<evidence type="ECO:0000313" key="2">
    <source>
        <dbReference type="EMBL" id="PKA70456.1"/>
    </source>
</evidence>
<sequence>MPKAIYRSEYDVFLTLLKARRVKAGLTQAECSRALGRPQSFMSDVERGVRRLDIIQINDLCIVLRCELVELIQEFSDDIRKLK</sequence>
<reference evidence="2 3" key="1">
    <citation type="submission" date="2017-11" db="EMBL/GenBank/DDBJ databases">
        <title>Genome sequencing of a diverse group of Pseudomonas species.</title>
        <authorList>
            <person name="Loper J."/>
        </authorList>
    </citation>
    <scope>NUCLEOTIDE SEQUENCE [LARGE SCALE GENOMIC DNA]</scope>
    <source>
        <strain evidence="2 3">LMG 25716</strain>
    </source>
</reference>
<dbReference type="InterPro" id="IPR010982">
    <property type="entry name" value="Lambda_DNA-bd_dom_sf"/>
</dbReference>
<dbReference type="Gene3D" id="1.10.260.40">
    <property type="entry name" value="lambda repressor-like DNA-binding domains"/>
    <property type="match status" value="1"/>
</dbReference>
<dbReference type="Proteomes" id="UP000232455">
    <property type="component" value="Unassembled WGS sequence"/>
</dbReference>
<dbReference type="SMART" id="SM00530">
    <property type="entry name" value="HTH_XRE"/>
    <property type="match status" value="1"/>
</dbReference>
<evidence type="ECO:0000313" key="3">
    <source>
        <dbReference type="Proteomes" id="UP000232455"/>
    </source>
</evidence>
<dbReference type="SUPFAM" id="SSF47413">
    <property type="entry name" value="lambda repressor-like DNA-binding domains"/>
    <property type="match status" value="1"/>
</dbReference>
<name>A0ABX4Q0Y8_9PSED</name>
<protein>
    <submittedName>
        <fullName evidence="2">Helix-turn-helix protein</fullName>
    </submittedName>
</protein>
<proteinExistence type="predicted"/>
<comment type="caution">
    <text evidence="2">The sequence shown here is derived from an EMBL/GenBank/DDBJ whole genome shotgun (WGS) entry which is preliminary data.</text>
</comment>
<evidence type="ECO:0000259" key="1">
    <source>
        <dbReference type="PROSITE" id="PS50943"/>
    </source>
</evidence>
<accession>A0ABX4Q0Y8</accession>
<dbReference type="InterPro" id="IPR001387">
    <property type="entry name" value="Cro/C1-type_HTH"/>
</dbReference>
<gene>
    <name evidence="2" type="ORF">ATI02_3362</name>
</gene>
<feature type="domain" description="HTH cro/C1-type" evidence="1">
    <location>
        <begin position="17"/>
        <end position="71"/>
    </location>
</feature>
<dbReference type="PROSITE" id="PS50943">
    <property type="entry name" value="HTH_CROC1"/>
    <property type="match status" value="1"/>
</dbReference>
<organism evidence="2 3">
    <name type="scientific">Pseudomonas baetica</name>
    <dbReference type="NCBI Taxonomy" id="674054"/>
    <lineage>
        <taxon>Bacteria</taxon>
        <taxon>Pseudomonadati</taxon>
        <taxon>Pseudomonadota</taxon>
        <taxon>Gammaproteobacteria</taxon>
        <taxon>Pseudomonadales</taxon>
        <taxon>Pseudomonadaceae</taxon>
        <taxon>Pseudomonas</taxon>
    </lineage>
</organism>
<dbReference type="Pfam" id="PF13560">
    <property type="entry name" value="HTH_31"/>
    <property type="match status" value="1"/>
</dbReference>
<keyword evidence="3" id="KW-1185">Reference proteome</keyword>
<dbReference type="CDD" id="cd00093">
    <property type="entry name" value="HTH_XRE"/>
    <property type="match status" value="1"/>
</dbReference>
<dbReference type="RefSeq" id="WP_100846844.1">
    <property type="nucleotide sequence ID" value="NZ_PHHE01000001.1"/>
</dbReference>
<dbReference type="EMBL" id="PHHE01000001">
    <property type="protein sequence ID" value="PKA70456.1"/>
    <property type="molecule type" value="Genomic_DNA"/>
</dbReference>